<dbReference type="eggNOG" id="ENOG502R7I3">
    <property type="taxonomic scope" value="Eukaryota"/>
</dbReference>
<reference evidence="3" key="5">
    <citation type="submission" date="2015-06" db="UniProtKB">
        <authorList>
            <consortium name="EnsemblFungi"/>
        </authorList>
    </citation>
    <scope>IDENTIFICATION</scope>
    <source>
        <strain evidence="3">ATCC 64411</strain>
    </source>
</reference>
<reference evidence="2" key="1">
    <citation type="submission" date="2010-05" db="EMBL/GenBank/DDBJ databases">
        <title>The Genome Sequence of Magnaporthe poae strain ATCC 64411.</title>
        <authorList>
            <consortium name="The Broad Institute Genome Sequencing Platform"/>
            <consortium name="Broad Institute Genome Sequencing Center for Infectious Disease"/>
            <person name="Ma L.-J."/>
            <person name="Dead R."/>
            <person name="Young S."/>
            <person name="Zeng Q."/>
            <person name="Koehrsen M."/>
            <person name="Alvarado L."/>
            <person name="Berlin A."/>
            <person name="Chapman S.B."/>
            <person name="Chen Z."/>
            <person name="Freedman E."/>
            <person name="Gellesch M."/>
            <person name="Goldberg J."/>
            <person name="Griggs A."/>
            <person name="Gujja S."/>
            <person name="Heilman E.R."/>
            <person name="Heiman D."/>
            <person name="Hepburn T."/>
            <person name="Howarth C."/>
            <person name="Jen D."/>
            <person name="Larson L."/>
            <person name="Mehta T."/>
            <person name="Neiman D."/>
            <person name="Pearson M."/>
            <person name="Roberts A."/>
            <person name="Saif S."/>
            <person name="Shea T."/>
            <person name="Shenoy N."/>
            <person name="Sisk P."/>
            <person name="Stolte C."/>
            <person name="Sykes S."/>
            <person name="Walk T."/>
            <person name="White J."/>
            <person name="Yandava C."/>
            <person name="Haas B."/>
            <person name="Nusbaum C."/>
            <person name="Birren B."/>
        </authorList>
    </citation>
    <scope>NUCLEOTIDE SEQUENCE</scope>
    <source>
        <strain evidence="2">ATCC 64411</strain>
    </source>
</reference>
<dbReference type="EnsemblFungi" id="MAPG_00598T0">
    <property type="protein sequence ID" value="MAPG_00598T0"/>
    <property type="gene ID" value="MAPG_00598"/>
</dbReference>
<dbReference type="PANTHER" id="PTHR31010:SF2">
    <property type="entry name" value="RAN-SPECIFIC GTPASE-ACTIVATING PROTEIN 30"/>
    <property type="match status" value="1"/>
</dbReference>
<dbReference type="EMBL" id="GL876966">
    <property type="protein sequence ID" value="KLU81510.1"/>
    <property type="molecule type" value="Genomic_DNA"/>
</dbReference>
<evidence type="ECO:0000313" key="2">
    <source>
        <dbReference type="EMBL" id="KLU81510.1"/>
    </source>
</evidence>
<dbReference type="GO" id="GO:0005737">
    <property type="term" value="C:cytoplasm"/>
    <property type="evidence" value="ECO:0007669"/>
    <property type="project" value="TreeGrafter"/>
</dbReference>
<dbReference type="OMA" id="WDPYNES"/>
<keyword evidence="4" id="KW-1185">Reference proteome</keyword>
<dbReference type="InterPro" id="IPR008812">
    <property type="entry name" value="Ran_GTP-bd-rel"/>
</dbReference>
<dbReference type="EMBL" id="ADBL01000143">
    <property type="status" value="NOT_ANNOTATED_CDS"/>
    <property type="molecule type" value="Genomic_DNA"/>
</dbReference>
<protein>
    <submittedName>
        <fullName evidence="2">RanGTP-binding protein</fullName>
    </submittedName>
</protein>
<dbReference type="PANTHER" id="PTHR31010">
    <property type="entry name" value="RAN-SPECIFIC GTPASE-ACTIVATING PROTEIN 30-RELATED"/>
    <property type="match status" value="1"/>
</dbReference>
<organism evidence="3 4">
    <name type="scientific">Magnaporthiopsis poae (strain ATCC 64411 / 73-15)</name>
    <name type="common">Kentucky bluegrass fungus</name>
    <name type="synonym">Magnaporthe poae</name>
    <dbReference type="NCBI Taxonomy" id="644358"/>
    <lineage>
        <taxon>Eukaryota</taxon>
        <taxon>Fungi</taxon>
        <taxon>Dikarya</taxon>
        <taxon>Ascomycota</taxon>
        <taxon>Pezizomycotina</taxon>
        <taxon>Sordariomycetes</taxon>
        <taxon>Sordariomycetidae</taxon>
        <taxon>Magnaporthales</taxon>
        <taxon>Magnaporthaceae</taxon>
        <taxon>Magnaporthiopsis</taxon>
    </lineage>
</organism>
<feature type="compositionally biased region" description="Polar residues" evidence="1">
    <location>
        <begin position="221"/>
        <end position="238"/>
    </location>
</feature>
<evidence type="ECO:0000313" key="3">
    <source>
        <dbReference type="EnsemblFungi" id="MAPG_00598T0"/>
    </source>
</evidence>
<feature type="region of interest" description="Disordered" evidence="1">
    <location>
        <begin position="420"/>
        <end position="439"/>
    </location>
</feature>
<reference evidence="4" key="2">
    <citation type="submission" date="2010-05" db="EMBL/GenBank/DDBJ databases">
        <title>The genome sequence of Magnaporthe poae strain ATCC 64411.</title>
        <authorList>
            <person name="Ma L.-J."/>
            <person name="Dead R."/>
            <person name="Young S."/>
            <person name="Zeng Q."/>
            <person name="Koehrsen M."/>
            <person name="Alvarado L."/>
            <person name="Berlin A."/>
            <person name="Chapman S.B."/>
            <person name="Chen Z."/>
            <person name="Freedman E."/>
            <person name="Gellesch M."/>
            <person name="Goldberg J."/>
            <person name="Griggs A."/>
            <person name="Gujja S."/>
            <person name="Heilman E.R."/>
            <person name="Heiman D."/>
            <person name="Hepburn T."/>
            <person name="Howarth C."/>
            <person name="Jen D."/>
            <person name="Larson L."/>
            <person name="Mehta T."/>
            <person name="Neiman D."/>
            <person name="Pearson M."/>
            <person name="Roberts A."/>
            <person name="Saif S."/>
            <person name="Shea T."/>
            <person name="Shenoy N."/>
            <person name="Sisk P."/>
            <person name="Stolte C."/>
            <person name="Sykes S."/>
            <person name="Walk T."/>
            <person name="White J."/>
            <person name="Yandava C."/>
            <person name="Haas B."/>
            <person name="Nusbaum C."/>
            <person name="Birren B."/>
        </authorList>
    </citation>
    <scope>NUCLEOTIDE SEQUENCE [LARGE SCALE GENOMIC DNA]</scope>
    <source>
        <strain evidence="4">ATCC 64411 / 73-15</strain>
    </source>
</reference>
<dbReference type="GO" id="GO:0005634">
    <property type="term" value="C:nucleus"/>
    <property type="evidence" value="ECO:0007669"/>
    <property type="project" value="TreeGrafter"/>
</dbReference>
<dbReference type="Proteomes" id="UP000011715">
    <property type="component" value="Unassembled WGS sequence"/>
</dbReference>
<evidence type="ECO:0000256" key="1">
    <source>
        <dbReference type="SAM" id="MobiDB-lite"/>
    </source>
</evidence>
<dbReference type="AlphaFoldDB" id="A0A0C4DLF7"/>
<feature type="region of interest" description="Disordered" evidence="1">
    <location>
        <begin position="454"/>
        <end position="482"/>
    </location>
</feature>
<gene>
    <name evidence="2" type="ORF">MAPG_00598</name>
</gene>
<evidence type="ECO:0000313" key="4">
    <source>
        <dbReference type="Proteomes" id="UP000011715"/>
    </source>
</evidence>
<feature type="compositionally biased region" description="Acidic residues" evidence="1">
    <location>
        <begin position="456"/>
        <end position="471"/>
    </location>
</feature>
<name>A0A0C4DLF7_MAGP6</name>
<dbReference type="VEuPathDB" id="FungiDB:MAPG_00598"/>
<sequence>MDALLARLGAQAMNMAIRSGIALTSTYAVQQCSRLLKTVDDKSVRAELRALQQELDERIKIIAPAIDLIEFKAGRGNAFLESAVPLAKSLRRRIVALGKQLDDVAGAEEELRQSRNAASRARASGSQSAQLRGVMEEMKHLLARIERDAHMLQFSISASGENLSTSLPPGVSPSRLMQASTFISIGDTQFASNPGRPVQIGPAFTLSLYLLFVGHSADSAQLSTTTDTGSDSNRSLQNAGALEREPYGLDEGERKPIWQEVLHKARTRLCRIPYGWEFDRECGYRPTISGSLRSPSPSEFSYHLEIIEDLDDGRVHDQEGSCLGSFDDLPLAGIRESIPVHQVSKIFYTNTGSILNIGTASGSDNSPALLLKRDPTATAPSQLVENMLQDQGTTNPDSDDDKIASQILQEEIDFQIRRETRSWSQSKHAPEHSPAGWSFPRHLDTEWMALEVFSDSGDDDSSSCTEDDASEDETKAVQVNRGGKDKRLSLDSRLIAQIRDVSLGPQHEITTSPSSSRLELGEAASPEAVIARASPFGAITSSLSLLEVLIRLTSLQEFQQASHLSIPDHILTFFLEETATTGFSGEQQLKARVEAQKKVGFDPYNDGPAR</sequence>
<dbReference type="Pfam" id="PF05508">
    <property type="entry name" value="Ran-binding"/>
    <property type="match status" value="1"/>
</dbReference>
<feature type="region of interest" description="Disordered" evidence="1">
    <location>
        <begin position="221"/>
        <end position="248"/>
    </location>
</feature>
<reference evidence="2" key="3">
    <citation type="submission" date="2011-03" db="EMBL/GenBank/DDBJ databases">
        <title>Annotation of Magnaporthe poae ATCC 64411.</title>
        <authorList>
            <person name="Ma L.-J."/>
            <person name="Dead R."/>
            <person name="Young S.K."/>
            <person name="Zeng Q."/>
            <person name="Gargeya S."/>
            <person name="Fitzgerald M."/>
            <person name="Haas B."/>
            <person name="Abouelleil A."/>
            <person name="Alvarado L."/>
            <person name="Arachchi H.M."/>
            <person name="Berlin A."/>
            <person name="Brown A."/>
            <person name="Chapman S.B."/>
            <person name="Chen Z."/>
            <person name="Dunbar C."/>
            <person name="Freedman E."/>
            <person name="Gearin G."/>
            <person name="Gellesch M."/>
            <person name="Goldberg J."/>
            <person name="Griggs A."/>
            <person name="Gujja S."/>
            <person name="Heiman D."/>
            <person name="Howarth C."/>
            <person name="Larson L."/>
            <person name="Lui A."/>
            <person name="MacDonald P.J.P."/>
            <person name="Mehta T."/>
            <person name="Montmayeur A."/>
            <person name="Murphy C."/>
            <person name="Neiman D."/>
            <person name="Pearson M."/>
            <person name="Priest M."/>
            <person name="Roberts A."/>
            <person name="Saif S."/>
            <person name="Shea T."/>
            <person name="Shenoy N."/>
            <person name="Sisk P."/>
            <person name="Stolte C."/>
            <person name="Sykes S."/>
            <person name="Yandava C."/>
            <person name="Wortman J."/>
            <person name="Nusbaum C."/>
            <person name="Birren B."/>
        </authorList>
    </citation>
    <scope>NUCLEOTIDE SEQUENCE</scope>
    <source>
        <strain evidence="2">ATCC 64411</strain>
    </source>
</reference>
<dbReference type="GO" id="GO:0030695">
    <property type="term" value="F:GTPase regulator activity"/>
    <property type="evidence" value="ECO:0007669"/>
    <property type="project" value="TreeGrafter"/>
</dbReference>
<accession>A0A0C4DLF7</accession>
<reference evidence="3" key="4">
    <citation type="journal article" date="2015" name="G3 (Bethesda)">
        <title>Genome sequences of three phytopathogenic species of the Magnaporthaceae family of fungi.</title>
        <authorList>
            <person name="Okagaki L.H."/>
            <person name="Nunes C.C."/>
            <person name="Sailsbery J."/>
            <person name="Clay B."/>
            <person name="Brown D."/>
            <person name="John T."/>
            <person name="Oh Y."/>
            <person name="Young N."/>
            <person name="Fitzgerald M."/>
            <person name="Haas B.J."/>
            <person name="Zeng Q."/>
            <person name="Young S."/>
            <person name="Adiconis X."/>
            <person name="Fan L."/>
            <person name="Levin J.Z."/>
            <person name="Mitchell T.K."/>
            <person name="Okubara P.A."/>
            <person name="Farman M.L."/>
            <person name="Kohn L.M."/>
            <person name="Birren B."/>
            <person name="Ma L.-J."/>
            <person name="Dean R.A."/>
        </authorList>
    </citation>
    <scope>NUCLEOTIDE SEQUENCE</scope>
    <source>
        <strain evidence="3">ATCC 64411 / 73-15</strain>
    </source>
</reference>
<proteinExistence type="predicted"/>
<dbReference type="OrthoDB" id="512915at2759"/>